<dbReference type="PANTHER" id="PTHR30093">
    <property type="entry name" value="GENERAL SECRETION PATHWAY PROTEIN G"/>
    <property type="match status" value="1"/>
</dbReference>
<evidence type="ECO:0000313" key="2">
    <source>
        <dbReference type="EMBL" id="WDE99411.1"/>
    </source>
</evidence>
<dbReference type="Proteomes" id="UP001214250">
    <property type="component" value="Chromosome 2"/>
</dbReference>
<dbReference type="SUPFAM" id="SSF54523">
    <property type="entry name" value="Pili subunits"/>
    <property type="match status" value="1"/>
</dbReference>
<evidence type="ECO:0000313" key="3">
    <source>
        <dbReference type="Proteomes" id="UP001214250"/>
    </source>
</evidence>
<feature type="transmembrane region" description="Helical" evidence="1">
    <location>
        <begin position="6"/>
        <end position="29"/>
    </location>
</feature>
<proteinExistence type="predicted"/>
<dbReference type="InterPro" id="IPR045584">
    <property type="entry name" value="Pilin-like"/>
</dbReference>
<keyword evidence="1" id="KW-0472">Membrane</keyword>
<accession>A0ABY7VYQ7</accession>
<gene>
    <name evidence="2" type="ORF">PQO03_16360</name>
</gene>
<dbReference type="RefSeq" id="WP_274154266.1">
    <property type="nucleotide sequence ID" value="NZ_CP117812.1"/>
</dbReference>
<reference evidence="2 3" key="1">
    <citation type="submission" date="2023-02" db="EMBL/GenBank/DDBJ databases">
        <title>Genome sequence of Lentisphaera profundi SAORIC-696.</title>
        <authorList>
            <person name="Kim e."/>
            <person name="Cho J.-C."/>
            <person name="Choi A."/>
            <person name="Kang I."/>
        </authorList>
    </citation>
    <scope>NUCLEOTIDE SEQUENCE [LARGE SCALE GENOMIC DNA]</scope>
    <source>
        <strain evidence="2 3">SAORIC-696</strain>
    </source>
</reference>
<dbReference type="InterPro" id="IPR012902">
    <property type="entry name" value="N_methyl_site"/>
</dbReference>
<protein>
    <submittedName>
        <fullName evidence="2">Type II secretion system protein</fullName>
    </submittedName>
</protein>
<name>A0ABY7VYQ7_9BACT</name>
<keyword evidence="3" id="KW-1185">Reference proteome</keyword>
<dbReference type="EMBL" id="CP117812">
    <property type="protein sequence ID" value="WDE99411.1"/>
    <property type="molecule type" value="Genomic_DNA"/>
</dbReference>
<keyword evidence="1" id="KW-0812">Transmembrane</keyword>
<dbReference type="PANTHER" id="PTHR30093:SF2">
    <property type="entry name" value="TYPE II SECRETION SYSTEM PROTEIN H"/>
    <property type="match status" value="1"/>
</dbReference>
<dbReference type="NCBIfam" id="TIGR02532">
    <property type="entry name" value="IV_pilin_GFxxxE"/>
    <property type="match status" value="1"/>
</dbReference>
<evidence type="ECO:0000256" key="1">
    <source>
        <dbReference type="SAM" id="Phobius"/>
    </source>
</evidence>
<keyword evidence="1" id="KW-1133">Transmembrane helix</keyword>
<sequence length="260" mass="28227">MTKNKFTLIELLVVIAIIGILASLLLPVLGKARKQSQSAVCKSNMKQMGVSVMMYLDDSEGFFMYGESSDGNAGAYESWDDSLGAYDGRDLTKAEKSLDFLSSVNAPGKGSDHYICPLDDIVRSTWPSPDAYKSSYAMTQQNPFSTSGKGIFMFRKDWIVTHGVGIINVTDVSNPSSTIAAGEEFNQFGFLGSSGSRYFATSNQFNGIALHDPRHQQKQNYLMVDGHVESLRYESTLATGGGSVALDGSNVTGSMWDATR</sequence>
<dbReference type="Gene3D" id="3.30.700.10">
    <property type="entry name" value="Glycoprotein, Type 4 Pilin"/>
    <property type="match status" value="1"/>
</dbReference>
<organism evidence="2 3">
    <name type="scientific">Lentisphaera profundi</name>
    <dbReference type="NCBI Taxonomy" id="1658616"/>
    <lineage>
        <taxon>Bacteria</taxon>
        <taxon>Pseudomonadati</taxon>
        <taxon>Lentisphaerota</taxon>
        <taxon>Lentisphaeria</taxon>
        <taxon>Lentisphaerales</taxon>
        <taxon>Lentisphaeraceae</taxon>
        <taxon>Lentisphaera</taxon>
    </lineage>
</organism>